<dbReference type="Proteomes" id="UP001200470">
    <property type="component" value="Unassembled WGS sequence"/>
</dbReference>
<name>A0ABS9CDC4_9BACT</name>
<gene>
    <name evidence="2" type="ORF">I6E12_02460</name>
</gene>
<dbReference type="InterPro" id="IPR012341">
    <property type="entry name" value="6hp_glycosidase-like_sf"/>
</dbReference>
<accession>A0ABS9CDC4</accession>
<comment type="caution">
    <text evidence="2">The sequence shown here is derived from an EMBL/GenBank/DDBJ whole genome shotgun (WGS) entry which is preliminary data.</text>
</comment>
<dbReference type="InterPro" id="IPR043757">
    <property type="entry name" value="DUF5703_N"/>
</dbReference>
<dbReference type="SUPFAM" id="SSF48208">
    <property type="entry name" value="Six-hairpin glycosidases"/>
    <property type="match status" value="1"/>
</dbReference>
<feature type="domain" description="DUF5703" evidence="1">
    <location>
        <begin position="17"/>
        <end position="295"/>
    </location>
</feature>
<dbReference type="InterPro" id="IPR008928">
    <property type="entry name" value="6-hairpin_glycosidase_sf"/>
</dbReference>
<dbReference type="Gene3D" id="2.60.40.1180">
    <property type="entry name" value="Golgi alpha-mannosidase II"/>
    <property type="match status" value="1"/>
</dbReference>
<protein>
    <recommendedName>
        <fullName evidence="1">DUF5703 domain-containing protein</fullName>
    </recommendedName>
</protein>
<sequence>MMVVMAKVQAQPAPYEWTSPSSNASQSMPCGGGDVGMNVWVEQGDVLFYLSRSGCFDENNSLLKLGRFRIHLSRPFNTTAFRQRLVLQEGYCEVTDGSQTVLIWADVEKPVVHVEMTDKQGNCQAEVSYESWRTHDRLLGKRGRFQTSYKFAAPKTLVTRRDSILKAADKLIFFHHNSDVTIFDATVKQQKMETVKQQMYNPLAKLTFGGQLTGDGFVFDSHSTGQYASTDYERWAYRSTRKASRQAVMIAMATCQGTMAQWMQQLAQTTKTVNQKRDKKVARQWWRQFWQRSFVEGNVPAVRNYTLFRYMLGCNSRGEWPTKFNGGLFTFDPEYVEKAPEYRITPDYRNWGGGVHTAQNQRLVYWPMLKNGDYDVLKPQLDFYLRIYRNAELRSKVYWNHGGACLTEQVENYGLPCLPEYGTKRPDDFDPGMERNAWLEYEWDTCLEFCMMALEAHRYSGMDISDYVPMIRSCLRFFDEHYQYLARKRSAKTLDGNGKLVLYPGSGCETIKGAYNSTSTIAALRTVTTALIDYLGGDSLLADFYQRLPEITVRDGKIAPAVHYERVQNVETPQLYPVFPWRIYGVGRPDIDVAKRTYQEDSLALKFRTHIGWKQDVIWAACLGMRDEAKGLLEKKLADGPHRFPAFWGPGYDWTPDHNWGGSGMIGMQEMLLQEVGDKLYIFPAWPEEWDVHFRLHAAHGTIVEAEMKGGKVVSVKVTPVERQKDVVNVLQ</sequence>
<evidence type="ECO:0000313" key="2">
    <source>
        <dbReference type="EMBL" id="MCF2562978.1"/>
    </source>
</evidence>
<evidence type="ECO:0000313" key="3">
    <source>
        <dbReference type="Proteomes" id="UP001200470"/>
    </source>
</evidence>
<evidence type="ECO:0000259" key="1">
    <source>
        <dbReference type="Pfam" id="PF18961"/>
    </source>
</evidence>
<proteinExistence type="predicted"/>
<dbReference type="Pfam" id="PF18961">
    <property type="entry name" value="DUF5703_N"/>
    <property type="match status" value="1"/>
</dbReference>
<keyword evidence="3" id="KW-1185">Reference proteome</keyword>
<dbReference type="Gene3D" id="1.50.10.10">
    <property type="match status" value="1"/>
</dbReference>
<dbReference type="EMBL" id="JADYTN010000004">
    <property type="protein sequence ID" value="MCF2562978.1"/>
    <property type="molecule type" value="Genomic_DNA"/>
</dbReference>
<dbReference type="InterPro" id="IPR013780">
    <property type="entry name" value="Glyco_hydro_b"/>
</dbReference>
<organism evidence="2 3">
    <name type="scientific">Xylanibacter brevis</name>
    <dbReference type="NCBI Taxonomy" id="83231"/>
    <lineage>
        <taxon>Bacteria</taxon>
        <taxon>Pseudomonadati</taxon>
        <taxon>Bacteroidota</taxon>
        <taxon>Bacteroidia</taxon>
        <taxon>Bacteroidales</taxon>
        <taxon>Prevotellaceae</taxon>
        <taxon>Xylanibacter</taxon>
    </lineage>
</organism>
<reference evidence="2 3" key="1">
    <citation type="submission" date="2020-12" db="EMBL/GenBank/DDBJ databases">
        <title>Whole genome sequences of gut porcine anaerobes.</title>
        <authorList>
            <person name="Kubasova T."/>
            <person name="Jahodarova E."/>
            <person name="Rychlik I."/>
        </authorList>
    </citation>
    <scope>NUCLEOTIDE SEQUENCE [LARGE SCALE GENOMIC DNA]</scope>
    <source>
        <strain evidence="2 3">An925</strain>
    </source>
</reference>